<dbReference type="GeneID" id="92206042"/>
<evidence type="ECO:0000313" key="12">
    <source>
        <dbReference type="Proteomes" id="UP001497383"/>
    </source>
</evidence>
<accession>A0ABP0ZGU1</accession>
<reference evidence="11 12" key="1">
    <citation type="submission" date="2024-03" db="EMBL/GenBank/DDBJ databases">
        <authorList>
            <person name="Brejova B."/>
        </authorList>
    </citation>
    <scope>NUCLEOTIDE SEQUENCE [LARGE SCALE GENOMIC DNA]</scope>
    <source>
        <strain evidence="11 12">CBS 14171</strain>
    </source>
</reference>
<organism evidence="11 12">
    <name type="scientific">Lodderomyces beijingensis</name>
    <dbReference type="NCBI Taxonomy" id="1775926"/>
    <lineage>
        <taxon>Eukaryota</taxon>
        <taxon>Fungi</taxon>
        <taxon>Dikarya</taxon>
        <taxon>Ascomycota</taxon>
        <taxon>Saccharomycotina</taxon>
        <taxon>Pichiomycetes</taxon>
        <taxon>Debaryomycetaceae</taxon>
        <taxon>Candida/Lodderomyces clade</taxon>
        <taxon>Lodderomyces</taxon>
    </lineage>
</organism>
<dbReference type="PANTHER" id="PTHR48418">
    <property type="entry name" value="TRNA WYBUTOSINE-SYNTHESIZING PROTEIN 3"/>
    <property type="match status" value="1"/>
</dbReference>
<comment type="catalytic activity">
    <reaction evidence="8">
        <text>4-demethyl-7-[(3S)-3-amino-3-carboxypropyl]wyosine(37) in tRNA(Phe) + S-adenosyl-L-methionine = 7-[(3S)-3-amino-3-carboxypropyl]wyosine(37) in tRNA(Phe) + S-adenosyl-L-homocysteine + H(+)</text>
        <dbReference type="Rhea" id="RHEA:36635"/>
        <dbReference type="Rhea" id="RHEA-COMP:10378"/>
        <dbReference type="Rhea" id="RHEA-COMP:10379"/>
        <dbReference type="ChEBI" id="CHEBI:15378"/>
        <dbReference type="ChEBI" id="CHEBI:57856"/>
        <dbReference type="ChEBI" id="CHEBI:59789"/>
        <dbReference type="ChEBI" id="CHEBI:73543"/>
        <dbReference type="ChEBI" id="CHEBI:73550"/>
        <dbReference type="EC" id="2.1.1.282"/>
    </reaction>
</comment>
<keyword evidence="3" id="KW-0489">Methyltransferase</keyword>
<dbReference type="PANTHER" id="PTHR48418:SF1">
    <property type="entry name" value="TRNA WYBUTOSINE-SYNTHESIZING PROTEIN 3"/>
    <property type="match status" value="1"/>
</dbReference>
<sequence length="261" mass="29750">MQDPFTQKKQKILSEISANGTDNLDASPKGTIDEHCLPIIHLINSHPDMVTTSSCSGRVSVYLEGTQDKLVSKGNEGKWIFVTHEPAETRDWYKTVDFEYGSRFPSAAAYGTRGILYKFEALILHVKCRDLQTSNQLYSLAMSCGFRESGIGSNFNVAIRISIKLDVPIGFLDEDTGKYACFVGEEYLEYLTKLSLDRFEENFRKLKQLYDAIEKYVAGSDGAGATSENKPKDRPTWESKEERRERMMKEGLKRREELRRD</sequence>
<dbReference type="SUPFAM" id="SSF111278">
    <property type="entry name" value="SSo0622-like"/>
    <property type="match status" value="1"/>
</dbReference>
<evidence type="ECO:0000259" key="10">
    <source>
        <dbReference type="Pfam" id="PF02676"/>
    </source>
</evidence>
<proteinExistence type="inferred from homology"/>
<dbReference type="Gene3D" id="3.30.1960.10">
    <property type="entry name" value="tRNA wybutosine-synthesizing-like"/>
    <property type="match status" value="1"/>
</dbReference>
<evidence type="ECO:0000256" key="8">
    <source>
        <dbReference type="ARBA" id="ARBA00049202"/>
    </source>
</evidence>
<dbReference type="RefSeq" id="XP_066827784.1">
    <property type="nucleotide sequence ID" value="XM_066976811.1"/>
</dbReference>
<comment type="similarity">
    <text evidence="1">Belongs to the TYW3 family.</text>
</comment>
<keyword evidence="12" id="KW-1185">Reference proteome</keyword>
<evidence type="ECO:0000256" key="1">
    <source>
        <dbReference type="ARBA" id="ARBA00008569"/>
    </source>
</evidence>
<dbReference type="EC" id="2.1.1.282" evidence="2"/>
<keyword evidence="4" id="KW-0808">Transferase</keyword>
<dbReference type="Pfam" id="PF02676">
    <property type="entry name" value="TYW3"/>
    <property type="match status" value="1"/>
</dbReference>
<dbReference type="InterPro" id="IPR036602">
    <property type="entry name" value="tRNA_yW-synthesising-like_sf"/>
</dbReference>
<evidence type="ECO:0000313" key="11">
    <source>
        <dbReference type="EMBL" id="CAK9436288.1"/>
    </source>
</evidence>
<dbReference type="EMBL" id="OZ022405">
    <property type="protein sequence ID" value="CAK9436288.1"/>
    <property type="molecule type" value="Genomic_DNA"/>
</dbReference>
<feature type="domain" description="tRNA wybutosine-synthesizing protein" evidence="10">
    <location>
        <begin position="7"/>
        <end position="214"/>
    </location>
</feature>
<dbReference type="Proteomes" id="UP001497383">
    <property type="component" value="Chromosome 1"/>
</dbReference>
<evidence type="ECO:0000256" key="5">
    <source>
        <dbReference type="ARBA" id="ARBA00022691"/>
    </source>
</evidence>
<keyword evidence="5" id="KW-0949">S-adenosyl-L-methionine</keyword>
<feature type="region of interest" description="Disordered" evidence="9">
    <location>
        <begin position="221"/>
        <end position="261"/>
    </location>
</feature>
<name>A0ABP0ZGU1_9ASCO</name>
<evidence type="ECO:0000256" key="9">
    <source>
        <dbReference type="SAM" id="MobiDB-lite"/>
    </source>
</evidence>
<evidence type="ECO:0000256" key="7">
    <source>
        <dbReference type="ARBA" id="ARBA00030554"/>
    </source>
</evidence>
<dbReference type="InterPro" id="IPR003827">
    <property type="entry name" value="tRNA_yW-synthesising"/>
</dbReference>
<evidence type="ECO:0000256" key="3">
    <source>
        <dbReference type="ARBA" id="ARBA00022603"/>
    </source>
</evidence>
<protein>
    <recommendedName>
        <fullName evidence="2">tRNA(Phe) 7-[(3-amino-3-carboxypropyl)-4-demethylwyosine(37)-N(4)]-methyltransferase</fullName>
        <ecNumber evidence="2">2.1.1.282</ecNumber>
    </recommendedName>
    <alternativeName>
        <fullName evidence="7">tRNA(Phe) 7-((3-amino-3-carboxypropyl)-4-demethylwyosine(37)-N(4))-methyltransferase</fullName>
    </alternativeName>
</protein>
<evidence type="ECO:0000256" key="6">
    <source>
        <dbReference type="ARBA" id="ARBA00022694"/>
    </source>
</evidence>
<evidence type="ECO:0000256" key="2">
    <source>
        <dbReference type="ARBA" id="ARBA00012750"/>
    </source>
</evidence>
<gene>
    <name evidence="11" type="ORF">LODBEIA_P08460</name>
</gene>
<feature type="compositionally biased region" description="Basic and acidic residues" evidence="9">
    <location>
        <begin position="229"/>
        <end position="261"/>
    </location>
</feature>
<keyword evidence="6" id="KW-0819">tRNA processing</keyword>
<evidence type="ECO:0000256" key="4">
    <source>
        <dbReference type="ARBA" id="ARBA00022679"/>
    </source>
</evidence>